<evidence type="ECO:0000313" key="4">
    <source>
        <dbReference type="Proteomes" id="UP000758856"/>
    </source>
</evidence>
<dbReference type="Proteomes" id="UP001143400">
    <property type="component" value="Unassembled WGS sequence"/>
</dbReference>
<evidence type="ECO:0000256" key="1">
    <source>
        <dbReference type="SAM" id="MobiDB-lite"/>
    </source>
</evidence>
<evidence type="ECO:0000313" key="3">
    <source>
        <dbReference type="EMBL" id="MBM7849893.1"/>
    </source>
</evidence>
<evidence type="ECO:0000313" key="2">
    <source>
        <dbReference type="EMBL" id="GLK55183.1"/>
    </source>
</evidence>
<reference evidence="3 4" key="2">
    <citation type="submission" date="2021-01" db="EMBL/GenBank/DDBJ databases">
        <title>Genomic Encyclopedia of Type Strains, Phase IV (KMG-IV): sequencing the most valuable type-strain genomes for metagenomic binning, comparative biology and taxonomic classification.</title>
        <authorList>
            <person name="Goeker M."/>
        </authorList>
    </citation>
    <scope>NUCLEOTIDE SEQUENCE [LARGE SCALE GENOMIC DNA]</scope>
    <source>
        <strain evidence="3 4">DSM 6130</strain>
    </source>
</reference>
<accession>A0A9W6MRE3</accession>
<dbReference type="EMBL" id="JAFBCY010000001">
    <property type="protein sequence ID" value="MBM7849893.1"/>
    <property type="molecule type" value="Genomic_DNA"/>
</dbReference>
<feature type="compositionally biased region" description="Low complexity" evidence="1">
    <location>
        <begin position="140"/>
        <end position="151"/>
    </location>
</feature>
<keyword evidence="4" id="KW-1185">Reference proteome</keyword>
<comment type="caution">
    <text evidence="2">The sequence shown here is derived from an EMBL/GenBank/DDBJ whole genome shotgun (WGS) entry which is preliminary data.</text>
</comment>
<proteinExistence type="predicted"/>
<dbReference type="EMBL" id="BSFF01000002">
    <property type="protein sequence ID" value="GLK55183.1"/>
    <property type="molecule type" value="Genomic_DNA"/>
</dbReference>
<organism evidence="2 5">
    <name type="scientific">Methylopila capsulata</name>
    <dbReference type="NCBI Taxonomy" id="61654"/>
    <lineage>
        <taxon>Bacteria</taxon>
        <taxon>Pseudomonadati</taxon>
        <taxon>Pseudomonadota</taxon>
        <taxon>Alphaproteobacteria</taxon>
        <taxon>Hyphomicrobiales</taxon>
        <taxon>Methylopilaceae</taxon>
        <taxon>Methylopila</taxon>
    </lineage>
</organism>
<name>A0A9W6MRE3_9HYPH</name>
<dbReference type="Proteomes" id="UP000758856">
    <property type="component" value="Unassembled WGS sequence"/>
</dbReference>
<protein>
    <submittedName>
        <fullName evidence="2">Uncharacterized protein</fullName>
    </submittedName>
</protein>
<reference evidence="2" key="1">
    <citation type="journal article" date="2014" name="Int. J. Syst. Evol. Microbiol.">
        <title>Complete genome sequence of Corynebacterium casei LMG S-19264T (=DSM 44701T), isolated from a smear-ripened cheese.</title>
        <authorList>
            <consortium name="US DOE Joint Genome Institute (JGI-PGF)"/>
            <person name="Walter F."/>
            <person name="Albersmeier A."/>
            <person name="Kalinowski J."/>
            <person name="Ruckert C."/>
        </authorList>
    </citation>
    <scope>NUCLEOTIDE SEQUENCE</scope>
    <source>
        <strain evidence="2">VKM B-1606</strain>
    </source>
</reference>
<evidence type="ECO:0000313" key="5">
    <source>
        <dbReference type="Proteomes" id="UP001143400"/>
    </source>
</evidence>
<gene>
    <name evidence="2" type="ORF">GCM10008170_12020</name>
    <name evidence="3" type="ORF">JOD31_000105</name>
</gene>
<reference evidence="2" key="3">
    <citation type="submission" date="2023-01" db="EMBL/GenBank/DDBJ databases">
        <authorList>
            <person name="Sun Q."/>
            <person name="Evtushenko L."/>
        </authorList>
    </citation>
    <scope>NUCLEOTIDE SEQUENCE</scope>
    <source>
        <strain evidence="2">VKM B-1606</strain>
    </source>
</reference>
<dbReference type="AlphaFoldDB" id="A0A9W6MRE3"/>
<feature type="region of interest" description="Disordered" evidence="1">
    <location>
        <begin position="140"/>
        <end position="172"/>
    </location>
</feature>
<sequence>MDDVFRWIWTLGGPHLVAPREWVAACGGDRGWRENAPDDPSDYARACRSLNYTSVEPNGGGVLAVLSGVAGAVTLIPCGHGEGVIVQWVGCDSEALVQEAIAAPRPFADRCEGEAEEIDFATGPSGDLVIFDSVEIGDEPFGSGSRSPCGRGRTGSGPARSSRRDACSSLGC</sequence>
<dbReference type="RefSeq" id="WP_204948376.1">
    <property type="nucleotide sequence ID" value="NZ_BSFF01000002.1"/>
</dbReference>